<feature type="transmembrane region" description="Helical" evidence="1">
    <location>
        <begin position="226"/>
        <end position="250"/>
    </location>
</feature>
<dbReference type="OrthoDB" id="9813540at2"/>
<keyword evidence="3" id="KW-1185">Reference proteome</keyword>
<keyword evidence="1" id="KW-0812">Transmembrane</keyword>
<gene>
    <name evidence="2" type="ORF">SAMN05660462_00410</name>
</gene>
<sequence length="257" mass="27312">MSNICIKSSFNIRKMTIVGVLGAISAVLGMTPIGFIPVGPTNATIMHIPVIIGAIVEGPIVGMLVGLIFGVFSLIRAITTPTVISPVFYNPLVSILPRVLIGLVSYYTYVAVKRMNKKTSIIVLGTIWTGVLAYLSIAFVKNISSYSARSISLGSLAFSGALVIFTLVIGWMSYKKLNHNALDIVISTIAGTLTNTVGVLGMIYLFYGRWFVEMMGGDPELAGKVILGVGVANGIPEAIIAVIIVTSVILSMKKQSK</sequence>
<dbReference type="RefSeq" id="WP_091726473.1">
    <property type="nucleotide sequence ID" value="NZ_FNQE01000002.1"/>
</dbReference>
<feature type="transmembrane region" description="Helical" evidence="1">
    <location>
        <begin position="151"/>
        <end position="172"/>
    </location>
</feature>
<feature type="transmembrane region" description="Helical" evidence="1">
    <location>
        <begin position="17"/>
        <end position="38"/>
    </location>
</feature>
<name>A0A1H3L312_9FIRM</name>
<protein>
    <submittedName>
        <fullName evidence="2">Uncharacterized membrane protein</fullName>
    </submittedName>
</protein>
<reference evidence="2 3" key="1">
    <citation type="submission" date="2016-10" db="EMBL/GenBank/DDBJ databases">
        <authorList>
            <person name="de Groot N.N."/>
        </authorList>
    </citation>
    <scope>NUCLEOTIDE SEQUENCE [LARGE SCALE GENOMIC DNA]</scope>
    <source>
        <strain evidence="2 3">DSM 21650</strain>
    </source>
</reference>
<evidence type="ECO:0000313" key="3">
    <source>
        <dbReference type="Proteomes" id="UP000198625"/>
    </source>
</evidence>
<keyword evidence="1" id="KW-1133">Transmembrane helix</keyword>
<dbReference type="Proteomes" id="UP000198625">
    <property type="component" value="Unassembled WGS sequence"/>
</dbReference>
<organism evidence="2 3">
    <name type="scientific">Proteiniborus ethanoligenes</name>
    <dbReference type="NCBI Taxonomy" id="415015"/>
    <lineage>
        <taxon>Bacteria</taxon>
        <taxon>Bacillati</taxon>
        <taxon>Bacillota</taxon>
        <taxon>Clostridia</taxon>
        <taxon>Eubacteriales</taxon>
        <taxon>Proteiniborus</taxon>
    </lineage>
</organism>
<evidence type="ECO:0000256" key="1">
    <source>
        <dbReference type="SAM" id="Phobius"/>
    </source>
</evidence>
<dbReference type="STRING" id="415015.SAMN05660462_00410"/>
<dbReference type="Pfam" id="PF12822">
    <property type="entry name" value="ECF_trnsprt"/>
    <property type="match status" value="1"/>
</dbReference>
<dbReference type="Gene3D" id="1.10.1760.20">
    <property type="match status" value="1"/>
</dbReference>
<accession>A0A1H3L312</accession>
<keyword evidence="1" id="KW-0472">Membrane</keyword>
<dbReference type="InterPro" id="IPR024529">
    <property type="entry name" value="ECF_trnsprt_substrate-spec"/>
</dbReference>
<feature type="transmembrane region" description="Helical" evidence="1">
    <location>
        <begin position="184"/>
        <end position="206"/>
    </location>
</feature>
<dbReference type="EMBL" id="FNQE01000002">
    <property type="protein sequence ID" value="SDY58265.1"/>
    <property type="molecule type" value="Genomic_DNA"/>
</dbReference>
<feature type="transmembrane region" description="Helical" evidence="1">
    <location>
        <begin position="87"/>
        <end position="109"/>
    </location>
</feature>
<dbReference type="AlphaFoldDB" id="A0A1H3L312"/>
<feature type="transmembrane region" description="Helical" evidence="1">
    <location>
        <begin position="50"/>
        <end position="75"/>
    </location>
</feature>
<dbReference type="GO" id="GO:0022857">
    <property type="term" value="F:transmembrane transporter activity"/>
    <property type="evidence" value="ECO:0007669"/>
    <property type="project" value="InterPro"/>
</dbReference>
<proteinExistence type="predicted"/>
<feature type="transmembrane region" description="Helical" evidence="1">
    <location>
        <begin position="121"/>
        <end position="139"/>
    </location>
</feature>
<evidence type="ECO:0000313" key="2">
    <source>
        <dbReference type="EMBL" id="SDY58265.1"/>
    </source>
</evidence>